<evidence type="ECO:0000313" key="8">
    <source>
        <dbReference type="Proteomes" id="UP000221165"/>
    </source>
</evidence>
<organism evidence="7 8">
    <name type="scientific">Cystoisospora suis</name>
    <dbReference type="NCBI Taxonomy" id="483139"/>
    <lineage>
        <taxon>Eukaryota</taxon>
        <taxon>Sar</taxon>
        <taxon>Alveolata</taxon>
        <taxon>Apicomplexa</taxon>
        <taxon>Conoidasida</taxon>
        <taxon>Coccidia</taxon>
        <taxon>Eucoccidiorida</taxon>
        <taxon>Eimeriorina</taxon>
        <taxon>Sarcocystidae</taxon>
        <taxon>Cystoisospora</taxon>
    </lineage>
</organism>
<dbReference type="EMBL" id="MIGC01006810">
    <property type="protein sequence ID" value="PHJ16008.1"/>
    <property type="molecule type" value="Genomic_DNA"/>
</dbReference>
<protein>
    <submittedName>
        <fullName evidence="7">Uncharacterized protein</fullName>
    </submittedName>
</protein>
<evidence type="ECO:0000313" key="7">
    <source>
        <dbReference type="EMBL" id="PHJ16008.1"/>
    </source>
</evidence>
<dbReference type="AlphaFoldDB" id="A0A2C6KH77"/>
<comment type="similarity">
    <text evidence="6">Belongs to the CFAP144 family.</text>
</comment>
<dbReference type="VEuPathDB" id="ToxoDB:CSUI_010178"/>
<name>A0A2C6KH77_9APIC</name>
<accession>A0A2C6KH77</accession>
<evidence type="ECO:0000256" key="5">
    <source>
        <dbReference type="ARBA" id="ARBA00023273"/>
    </source>
</evidence>
<evidence type="ECO:0000256" key="2">
    <source>
        <dbReference type="ARBA" id="ARBA00004245"/>
    </source>
</evidence>
<dbReference type="Pfam" id="PF14886">
    <property type="entry name" value="FAM183"/>
    <property type="match status" value="1"/>
</dbReference>
<dbReference type="PANTHER" id="PTHR33865:SF3">
    <property type="entry name" value="PROTEIN FAM183B"/>
    <property type="match status" value="1"/>
</dbReference>
<comment type="subcellular location">
    <subcellularLocation>
        <location evidence="1">Cell projection</location>
        <location evidence="1">Cilium</location>
    </subcellularLocation>
    <subcellularLocation>
        <location evidence="2">Cytoplasm</location>
        <location evidence="2">Cytoskeleton</location>
    </subcellularLocation>
</comment>
<dbReference type="GeneID" id="94433494"/>
<gene>
    <name evidence="7" type="ORF">CSUI_010178</name>
</gene>
<dbReference type="Proteomes" id="UP000221165">
    <property type="component" value="Unassembled WGS sequence"/>
</dbReference>
<keyword evidence="8" id="KW-1185">Reference proteome</keyword>
<evidence type="ECO:0000256" key="6">
    <source>
        <dbReference type="ARBA" id="ARBA00034777"/>
    </source>
</evidence>
<dbReference type="InterPro" id="IPR029214">
    <property type="entry name" value="CFAP144"/>
</dbReference>
<dbReference type="GO" id="GO:0097546">
    <property type="term" value="C:ciliary base"/>
    <property type="evidence" value="ECO:0007669"/>
    <property type="project" value="TreeGrafter"/>
</dbReference>
<keyword evidence="4" id="KW-0206">Cytoskeleton</keyword>
<proteinExistence type="inferred from homology"/>
<evidence type="ECO:0000256" key="3">
    <source>
        <dbReference type="ARBA" id="ARBA00022490"/>
    </source>
</evidence>
<dbReference type="RefSeq" id="XP_067917740.1">
    <property type="nucleotide sequence ID" value="XM_068070283.1"/>
</dbReference>
<evidence type="ECO:0000256" key="4">
    <source>
        <dbReference type="ARBA" id="ARBA00023212"/>
    </source>
</evidence>
<comment type="caution">
    <text evidence="7">The sequence shown here is derived from an EMBL/GenBank/DDBJ whole genome shotgun (WGS) entry which is preliminary data.</text>
</comment>
<reference evidence="7 8" key="1">
    <citation type="journal article" date="2017" name="Int. J. Parasitol.">
        <title>The genome of the protozoan parasite Cystoisospora suis and a reverse vaccinology approach to identify vaccine candidates.</title>
        <authorList>
            <person name="Palmieri N."/>
            <person name="Shrestha A."/>
            <person name="Ruttkowski B."/>
            <person name="Beck T."/>
            <person name="Vogl C."/>
            <person name="Tomley F."/>
            <person name="Blake D.P."/>
            <person name="Joachim A."/>
        </authorList>
    </citation>
    <scope>NUCLEOTIDE SEQUENCE [LARGE SCALE GENOMIC DNA]</scope>
    <source>
        <strain evidence="7 8">Wien I</strain>
    </source>
</reference>
<sequence>MGDKTGKGGVSAPAPKGRQGFENILQIRVFEESVAKELKHLKITQNYQMNPSHVLVITGPWKAEKRPRVEVSFVFLWALTEKVNLHNPHEKKVFRPEYSDTIRKIEAHVRPSIEKLNFPATSSQEVGWLVQKELTKGTCWRTDGSTTALPRPDSEQTWNAPRRTCEIVKYGETYVTLTHRNMFQKRDAPVEAVSS</sequence>
<dbReference type="GO" id="GO:0005856">
    <property type="term" value="C:cytoskeleton"/>
    <property type="evidence" value="ECO:0007669"/>
    <property type="project" value="UniProtKB-SubCell"/>
</dbReference>
<dbReference type="OrthoDB" id="446290at2759"/>
<keyword evidence="3" id="KW-0963">Cytoplasm</keyword>
<evidence type="ECO:0000256" key="1">
    <source>
        <dbReference type="ARBA" id="ARBA00004138"/>
    </source>
</evidence>
<keyword evidence="5" id="KW-0966">Cell projection</keyword>
<dbReference type="PANTHER" id="PTHR33865">
    <property type="entry name" value="PROTEIN FAM183B"/>
    <property type="match status" value="1"/>
</dbReference>